<dbReference type="KEGG" id="msl:Msil_0862"/>
<dbReference type="Proteomes" id="UP000002257">
    <property type="component" value="Chromosome"/>
</dbReference>
<dbReference type="Gene3D" id="2.60.120.10">
    <property type="entry name" value="Jelly Rolls"/>
    <property type="match status" value="1"/>
</dbReference>
<dbReference type="SUPFAM" id="SSF51182">
    <property type="entry name" value="RmlC-like cupins"/>
    <property type="match status" value="1"/>
</dbReference>
<evidence type="ECO:0000259" key="2">
    <source>
        <dbReference type="Pfam" id="PF07883"/>
    </source>
</evidence>
<dbReference type="EMBL" id="CP001280">
    <property type="protein sequence ID" value="ACK49832.1"/>
    <property type="molecule type" value="Genomic_DNA"/>
</dbReference>
<reference evidence="3 4" key="1">
    <citation type="journal article" date="2010" name="J. Bacteriol.">
        <title>Complete genome sequence of the aerobic facultative methanotroph Methylocella silvestris BL2.</title>
        <authorList>
            <person name="Chen Y."/>
            <person name="Crombie A."/>
            <person name="Rahman M.T."/>
            <person name="Dedysh S.N."/>
            <person name="Liesack W."/>
            <person name="Stott M.B."/>
            <person name="Alam M."/>
            <person name="Theisen A.R."/>
            <person name="Murrell J.C."/>
            <person name="Dunfield P.F."/>
        </authorList>
    </citation>
    <scope>NUCLEOTIDE SEQUENCE [LARGE SCALE GENOMIC DNA]</scope>
    <source>
        <strain evidence="4">DSM 15510 / CIP 108128 / LMG 27833 / NCIMB 13906 / BL2</strain>
    </source>
</reference>
<feature type="chain" id="PRO_5002868574" evidence="1">
    <location>
        <begin position="31"/>
        <end position="160"/>
    </location>
</feature>
<dbReference type="RefSeq" id="WP_012589902.1">
    <property type="nucleotide sequence ID" value="NC_011666.1"/>
</dbReference>
<dbReference type="Pfam" id="PF07883">
    <property type="entry name" value="Cupin_2"/>
    <property type="match status" value="1"/>
</dbReference>
<dbReference type="InterPro" id="IPR013096">
    <property type="entry name" value="Cupin_2"/>
</dbReference>
<dbReference type="eggNOG" id="COG1917">
    <property type="taxonomic scope" value="Bacteria"/>
</dbReference>
<name>B8ESE2_METSB</name>
<keyword evidence="4" id="KW-1185">Reference proteome</keyword>
<evidence type="ECO:0000313" key="4">
    <source>
        <dbReference type="Proteomes" id="UP000002257"/>
    </source>
</evidence>
<keyword evidence="1" id="KW-0732">Signal</keyword>
<feature type="domain" description="Cupin type-2" evidence="2">
    <location>
        <begin position="81"/>
        <end position="148"/>
    </location>
</feature>
<dbReference type="OrthoDB" id="8561853at2"/>
<evidence type="ECO:0000256" key="1">
    <source>
        <dbReference type="SAM" id="SignalP"/>
    </source>
</evidence>
<dbReference type="STRING" id="395965.Msil_0862"/>
<dbReference type="InterPro" id="IPR011051">
    <property type="entry name" value="RmlC_Cupin_sf"/>
</dbReference>
<gene>
    <name evidence="3" type="ordered locus">Msil_0862</name>
</gene>
<feature type="signal peptide" evidence="1">
    <location>
        <begin position="1"/>
        <end position="30"/>
    </location>
</feature>
<organism evidence="3 4">
    <name type="scientific">Methylocella silvestris (strain DSM 15510 / CIP 108128 / LMG 27833 / NCIMB 13906 / BL2)</name>
    <dbReference type="NCBI Taxonomy" id="395965"/>
    <lineage>
        <taxon>Bacteria</taxon>
        <taxon>Pseudomonadati</taxon>
        <taxon>Pseudomonadota</taxon>
        <taxon>Alphaproteobacteria</taxon>
        <taxon>Hyphomicrobiales</taxon>
        <taxon>Beijerinckiaceae</taxon>
        <taxon>Methylocella</taxon>
    </lineage>
</organism>
<dbReference type="InterPro" id="IPR014710">
    <property type="entry name" value="RmlC-like_jellyroll"/>
</dbReference>
<sequence length="160" mass="16905">MFKTATSSNKGWRIAFLALCGAAAPVFAHAGECPTKSQVAGATAPVDYAAKGVTDSVIGAIDLSSEPAHIADRKLRLRKLVIEPGGVVPWHSHGDRPAIIYIVSGEVTEYASGCSVPIVHKTGDATPETHATSHWWKNTGRETAILLSADLLHDAADHNM</sequence>
<evidence type="ECO:0000313" key="3">
    <source>
        <dbReference type="EMBL" id="ACK49832.1"/>
    </source>
</evidence>
<dbReference type="AlphaFoldDB" id="B8ESE2"/>
<accession>B8ESE2</accession>
<dbReference type="HOGENOM" id="CLU_139574_0_0_5"/>
<proteinExistence type="predicted"/>
<protein>
    <submittedName>
        <fullName evidence="3">Cupin 2 conserved barrel domain protein</fullName>
    </submittedName>
</protein>